<name>A0A084INY4_SALHC</name>
<dbReference type="AlphaFoldDB" id="A0A084INY4"/>
<keyword evidence="4" id="KW-1185">Reference proteome</keyword>
<feature type="chain" id="PRO_5001776553" evidence="1">
    <location>
        <begin position="24"/>
        <end position="294"/>
    </location>
</feature>
<dbReference type="eggNOG" id="COG1732">
    <property type="taxonomic scope" value="Bacteria"/>
</dbReference>
<evidence type="ECO:0000259" key="2">
    <source>
        <dbReference type="Pfam" id="PF04069"/>
    </source>
</evidence>
<protein>
    <submittedName>
        <fullName evidence="3">Quaternary amine uptake ABC transporter (QAT) family, periplasmic amine-binding protein</fullName>
    </submittedName>
</protein>
<comment type="caution">
    <text evidence="3">The sequence shown here is derived from an EMBL/GenBank/DDBJ whole genome shotgun (WGS) entry which is preliminary data.</text>
</comment>
<accession>A0A084INY4</accession>
<dbReference type="Pfam" id="PF04069">
    <property type="entry name" value="OpuAC"/>
    <property type="match status" value="1"/>
</dbReference>
<dbReference type="OrthoDB" id="9781705at2"/>
<evidence type="ECO:0000313" key="3">
    <source>
        <dbReference type="EMBL" id="KEZ78418.1"/>
    </source>
</evidence>
<dbReference type="EMBL" id="APNK01000004">
    <property type="protein sequence ID" value="KEZ78418.1"/>
    <property type="molecule type" value="Genomic_DNA"/>
</dbReference>
<dbReference type="CDD" id="cd13606">
    <property type="entry name" value="PBP2_ProX_like"/>
    <property type="match status" value="1"/>
</dbReference>
<dbReference type="SUPFAM" id="SSF53850">
    <property type="entry name" value="Periplasmic binding protein-like II"/>
    <property type="match status" value="1"/>
</dbReference>
<dbReference type="RefSeq" id="WP_037334626.1">
    <property type="nucleotide sequence ID" value="NZ_APNK01000004.1"/>
</dbReference>
<evidence type="ECO:0000313" key="4">
    <source>
        <dbReference type="Proteomes" id="UP000028302"/>
    </source>
</evidence>
<evidence type="ECO:0000256" key="1">
    <source>
        <dbReference type="SAM" id="SignalP"/>
    </source>
</evidence>
<sequence length="294" mass="31371">MRKFSLLVAAAVLAGAIAAPALAADGKPVVVGSTNFTEQLILANIYADVLEARGVDVKKRLNLGSREVVFPALKAGELDVLPEYSGALLGFLTNGKSKAHTQQAVLKELRQKLPKGLVALKASSAQDKDGIVVTAATAKKYHLKTIADLKPVAGKLTLGGPPETKTRYVGVPGLKQVYGVQFKNFRSLDAGGPLTQSALASGAIDAARMFTTQGVIPDRGWVLLKDNKNLVPAQNILPVARKAILTPKIRKALDAISAQLTTEDLQRMNQRVSVKHDDPEAVAEDWVKQHHLGK</sequence>
<proteinExistence type="predicted"/>
<keyword evidence="1" id="KW-0732">Signal</keyword>
<gene>
    <name evidence="3" type="ORF">C41B8_04281</name>
</gene>
<dbReference type="Proteomes" id="UP000028302">
    <property type="component" value="Unassembled WGS sequence"/>
</dbReference>
<dbReference type="PATRIC" id="fig|1304275.5.peg.876"/>
<reference evidence="3 4" key="1">
    <citation type="submission" date="2013-03" db="EMBL/GenBank/DDBJ databases">
        <title>Salinisphaera hydrothermalis C41B8 Genome Sequencing.</title>
        <authorList>
            <person name="Li C."/>
            <person name="Lai Q."/>
            <person name="Shao Z."/>
        </authorList>
    </citation>
    <scope>NUCLEOTIDE SEQUENCE [LARGE SCALE GENOMIC DNA]</scope>
    <source>
        <strain evidence="3 4">C41B8</strain>
    </source>
</reference>
<feature type="domain" description="ABC-type glycine betaine transport system substrate-binding" evidence="2">
    <location>
        <begin position="27"/>
        <end position="289"/>
    </location>
</feature>
<dbReference type="Gene3D" id="3.40.190.10">
    <property type="entry name" value="Periplasmic binding protein-like II"/>
    <property type="match status" value="1"/>
</dbReference>
<feature type="signal peptide" evidence="1">
    <location>
        <begin position="1"/>
        <end position="23"/>
    </location>
</feature>
<dbReference type="GO" id="GO:0043190">
    <property type="term" value="C:ATP-binding cassette (ABC) transporter complex"/>
    <property type="evidence" value="ECO:0007669"/>
    <property type="project" value="InterPro"/>
</dbReference>
<organism evidence="3 4">
    <name type="scientific">Salinisphaera hydrothermalis (strain C41B8)</name>
    <dbReference type="NCBI Taxonomy" id="1304275"/>
    <lineage>
        <taxon>Bacteria</taxon>
        <taxon>Pseudomonadati</taxon>
        <taxon>Pseudomonadota</taxon>
        <taxon>Gammaproteobacteria</taxon>
        <taxon>Salinisphaerales</taxon>
        <taxon>Salinisphaeraceae</taxon>
        <taxon>Salinisphaera</taxon>
    </lineage>
</organism>
<dbReference type="Gene3D" id="3.40.190.120">
    <property type="entry name" value="Osmoprotection protein (prox), domain 2"/>
    <property type="match status" value="1"/>
</dbReference>
<dbReference type="STRING" id="1304275.C41B8_04281"/>
<dbReference type="GO" id="GO:0022857">
    <property type="term" value="F:transmembrane transporter activity"/>
    <property type="evidence" value="ECO:0007669"/>
    <property type="project" value="InterPro"/>
</dbReference>
<dbReference type="InterPro" id="IPR007210">
    <property type="entry name" value="ABC_Gly_betaine_transp_sub-bd"/>
</dbReference>